<keyword evidence="4" id="KW-1185">Reference proteome</keyword>
<organism evidence="3 4">
    <name type="scientific">Paraprevotella xylaniphila YIT 11841</name>
    <dbReference type="NCBI Taxonomy" id="762982"/>
    <lineage>
        <taxon>Bacteria</taxon>
        <taxon>Pseudomonadati</taxon>
        <taxon>Bacteroidota</taxon>
        <taxon>Bacteroidia</taxon>
        <taxon>Bacteroidales</taxon>
        <taxon>Prevotellaceae</taxon>
        <taxon>Paraprevotella</taxon>
    </lineage>
</organism>
<dbReference type="STRING" id="762982.HMPREF9442_00968"/>
<keyword evidence="2" id="KW-1133">Transmembrane helix</keyword>
<protein>
    <submittedName>
        <fullName evidence="3">Uncharacterized protein</fullName>
    </submittedName>
</protein>
<evidence type="ECO:0000313" key="3">
    <source>
        <dbReference type="EMBL" id="EGG55576.1"/>
    </source>
</evidence>
<dbReference type="EMBL" id="AFBR01000024">
    <property type="protein sequence ID" value="EGG55576.1"/>
    <property type="molecule type" value="Genomic_DNA"/>
</dbReference>
<dbReference type="RefSeq" id="WP_008625697.1">
    <property type="nucleotide sequence ID" value="NZ_GL883827.1"/>
</dbReference>
<reference evidence="3 4" key="1">
    <citation type="submission" date="2011-02" db="EMBL/GenBank/DDBJ databases">
        <authorList>
            <person name="Weinstock G."/>
            <person name="Sodergren E."/>
            <person name="Clifton S."/>
            <person name="Fulton L."/>
            <person name="Fulton B."/>
            <person name="Courtney L."/>
            <person name="Fronick C."/>
            <person name="Harrison M."/>
            <person name="Strong C."/>
            <person name="Farmer C."/>
            <person name="Delahaunty K."/>
            <person name="Markovic C."/>
            <person name="Hall O."/>
            <person name="Minx P."/>
            <person name="Tomlinson C."/>
            <person name="Mitreva M."/>
            <person name="Hou S."/>
            <person name="Chen J."/>
            <person name="Wollam A."/>
            <person name="Pepin K.H."/>
            <person name="Johnson M."/>
            <person name="Bhonagiri V."/>
            <person name="Zhang X."/>
            <person name="Suruliraj S."/>
            <person name="Warren W."/>
            <person name="Chinwalla A."/>
            <person name="Mardis E.R."/>
            <person name="Wilson R.K."/>
        </authorList>
    </citation>
    <scope>NUCLEOTIDE SEQUENCE [LARGE SCALE GENOMIC DNA]</scope>
    <source>
        <strain evidence="3 4">YIT 11841</strain>
    </source>
</reference>
<name>F3QS13_9BACT</name>
<accession>F3QS13</accession>
<sequence length="152" mass="16973">MKHFEEQVSQAAIRLRNEENGRLCVPRNPRRGSGISWGWVATPVAAVVGLLWGVELGKMSDESSFRQVAQEIDTVICHEVVRDTVYFVRPESKVASWQDGRESKAGGISRSDFSVTNPEPEKKTVALPTRTGKCVLEDGIDYSMLWEPVAIR</sequence>
<gene>
    <name evidence="3" type="ORF">HMPREF9442_00968</name>
</gene>
<evidence type="ECO:0000256" key="1">
    <source>
        <dbReference type="SAM" id="MobiDB-lite"/>
    </source>
</evidence>
<feature type="transmembrane region" description="Helical" evidence="2">
    <location>
        <begin position="35"/>
        <end position="54"/>
    </location>
</feature>
<keyword evidence="2" id="KW-0812">Transmembrane</keyword>
<proteinExistence type="predicted"/>
<dbReference type="OrthoDB" id="9914832at2"/>
<dbReference type="AlphaFoldDB" id="F3QS13"/>
<comment type="caution">
    <text evidence="3">The sequence shown here is derived from an EMBL/GenBank/DDBJ whole genome shotgun (WGS) entry which is preliminary data.</text>
</comment>
<dbReference type="GeneID" id="98397401"/>
<feature type="region of interest" description="Disordered" evidence="1">
    <location>
        <begin position="98"/>
        <end position="120"/>
    </location>
</feature>
<evidence type="ECO:0000313" key="4">
    <source>
        <dbReference type="Proteomes" id="UP000005546"/>
    </source>
</evidence>
<dbReference type="HOGENOM" id="CLU_1720598_0_0_10"/>
<keyword evidence="2" id="KW-0472">Membrane</keyword>
<evidence type="ECO:0000256" key="2">
    <source>
        <dbReference type="SAM" id="Phobius"/>
    </source>
</evidence>
<dbReference type="Proteomes" id="UP000005546">
    <property type="component" value="Unassembled WGS sequence"/>
</dbReference>